<reference evidence="4" key="1">
    <citation type="journal article" date="2014" name="Genome Announc.">
        <title>Draft genome sequence of Rhodosporidium toruloides CECT1137, an oleaginous yeast of biotechnological interest.</title>
        <authorList>
            <person name="Morin N."/>
            <person name="Calcas X."/>
            <person name="Devillers H."/>
            <person name="Durrens P."/>
            <person name="Sherman D.J."/>
            <person name="Nicaud J.-M."/>
            <person name="Neuveglise C."/>
        </authorList>
    </citation>
    <scope>NUCLEOTIDE SEQUENCE</scope>
    <source>
        <strain evidence="4">CECT1137</strain>
    </source>
</reference>
<evidence type="ECO:0000256" key="2">
    <source>
        <dbReference type="SAM" id="MobiDB-lite"/>
    </source>
</evidence>
<evidence type="ECO:0000256" key="1">
    <source>
        <dbReference type="ARBA" id="ARBA00006110"/>
    </source>
</evidence>
<dbReference type="InterPro" id="IPR040446">
    <property type="entry name" value="RRP7"/>
</dbReference>
<feature type="domain" description="Ribosomal RNA-processing protein 7 C-terminal" evidence="3">
    <location>
        <begin position="244"/>
        <end position="366"/>
    </location>
</feature>
<dbReference type="GO" id="GO:0032545">
    <property type="term" value="C:CURI complex"/>
    <property type="evidence" value="ECO:0007669"/>
    <property type="project" value="TreeGrafter"/>
</dbReference>
<evidence type="ECO:0000259" key="3">
    <source>
        <dbReference type="Pfam" id="PF12923"/>
    </source>
</evidence>
<feature type="region of interest" description="Disordered" evidence="2">
    <location>
        <begin position="264"/>
        <end position="289"/>
    </location>
</feature>
<dbReference type="GO" id="GO:0006364">
    <property type="term" value="P:rRNA processing"/>
    <property type="evidence" value="ECO:0007669"/>
    <property type="project" value="TreeGrafter"/>
</dbReference>
<dbReference type="PANTHER" id="PTHR13191">
    <property type="entry name" value="RIBOSOMAL RNA PROCESSING PROTEIN 7-RELATED"/>
    <property type="match status" value="1"/>
</dbReference>
<dbReference type="EMBL" id="LK052937">
    <property type="protein sequence ID" value="CDR36430.1"/>
    <property type="molecule type" value="Genomic_DNA"/>
</dbReference>
<organism evidence="4">
    <name type="scientific">Rhodotorula toruloides</name>
    <name type="common">Yeast</name>
    <name type="synonym">Rhodosporidium toruloides</name>
    <dbReference type="NCBI Taxonomy" id="5286"/>
    <lineage>
        <taxon>Eukaryota</taxon>
        <taxon>Fungi</taxon>
        <taxon>Dikarya</taxon>
        <taxon>Basidiomycota</taxon>
        <taxon>Pucciniomycotina</taxon>
        <taxon>Microbotryomycetes</taxon>
        <taxon>Sporidiobolales</taxon>
        <taxon>Sporidiobolaceae</taxon>
        <taxon>Rhodotorula</taxon>
    </lineage>
</organism>
<dbReference type="Gene3D" id="6.10.250.1770">
    <property type="match status" value="1"/>
</dbReference>
<comment type="similarity">
    <text evidence="1">Belongs to the RRP7 family.</text>
</comment>
<protein>
    <submittedName>
        <fullName evidence="4">RHTO0S02e01992g1_1</fullName>
    </submittedName>
</protein>
<dbReference type="PANTHER" id="PTHR13191:SF0">
    <property type="entry name" value="RIBOSOMAL RNA-PROCESSING PROTEIN 7 HOMOLOG A-RELATED"/>
    <property type="match status" value="1"/>
</dbReference>
<sequence length="386" mass="40680">MARLSTQPETVKAVPLRSGFYALPLNNGKTHLFARLHHATAHEGQEDGADTTKQLFVTGLPLGVSEKGLKVALAKVWGDSCKVKEVRVLPAASTRGYTTLYEKEVAAAQAAEGAGAPEVAPLFDPSEASTSTAIPPPHSAIVTFSSTPSLPPPAYPPTTALTLPAAPSLLSASAARHARARPHRSVVIAHVDEWMRAYDARKAAAAPASYDPEAARAAAEEAKGKKAKKGKKGKAVDVGPLPGSAAEALAKYQAEMARKNDVAFNPDAEDDGEWHTVSRGGKHGKSLLPTDVVPTLTGYGGVNVKVAGKKRGKAAAEEPARMDAGVKKIVGDGFYSFNRAEGRKRDLANLKSRFEEDKRRLDRLRAGGAGKQRGGSAGSKGRFKPY</sequence>
<proteinExistence type="inferred from homology"/>
<dbReference type="GO" id="GO:0000028">
    <property type="term" value="P:ribosomal small subunit assembly"/>
    <property type="evidence" value="ECO:0007669"/>
    <property type="project" value="TreeGrafter"/>
</dbReference>
<name>A0A061AFZ4_RHOTO</name>
<gene>
    <name evidence="4" type="ORF">RHTO0S_02e01992g</name>
</gene>
<dbReference type="OrthoDB" id="5390at2759"/>
<evidence type="ECO:0000313" key="4">
    <source>
        <dbReference type="EMBL" id="CDR36430.1"/>
    </source>
</evidence>
<dbReference type="InterPro" id="IPR024326">
    <property type="entry name" value="RRP7_C"/>
</dbReference>
<dbReference type="AlphaFoldDB" id="A0A061AFZ4"/>
<dbReference type="Pfam" id="PF12923">
    <property type="entry name" value="RRP7"/>
    <property type="match status" value="1"/>
</dbReference>
<feature type="compositionally biased region" description="Gly residues" evidence="2">
    <location>
        <begin position="367"/>
        <end position="378"/>
    </location>
</feature>
<dbReference type="GO" id="GO:0034456">
    <property type="term" value="C:UTP-C complex"/>
    <property type="evidence" value="ECO:0007669"/>
    <property type="project" value="TreeGrafter"/>
</dbReference>
<feature type="region of interest" description="Disordered" evidence="2">
    <location>
        <begin position="358"/>
        <end position="386"/>
    </location>
</feature>
<accession>A0A061AFZ4</accession>